<proteinExistence type="predicted"/>
<dbReference type="PIRSF" id="PIRSF015582">
    <property type="entry name" value="Cit_lyase_B"/>
    <property type="match status" value="1"/>
</dbReference>
<dbReference type="Gene3D" id="3.20.20.60">
    <property type="entry name" value="Phosphoenolpyruvate-binding domains"/>
    <property type="match status" value="1"/>
</dbReference>
<comment type="cofactor">
    <cofactor evidence="1">
        <name>Mg(2+)</name>
        <dbReference type="ChEBI" id="CHEBI:18420"/>
    </cofactor>
</comment>
<evidence type="ECO:0000256" key="2">
    <source>
        <dbReference type="ARBA" id="ARBA00022723"/>
    </source>
</evidence>
<dbReference type="RefSeq" id="WP_250340201.1">
    <property type="nucleotide sequence ID" value="NZ_CP063231.1"/>
</dbReference>
<keyword evidence="5" id="KW-0456">Lyase</keyword>
<evidence type="ECO:0000313" key="5">
    <source>
        <dbReference type="EMBL" id="URL59686.1"/>
    </source>
</evidence>
<organism evidence="5 6">
    <name type="scientific">Luteibacter flocculans</name>
    <dbReference type="NCBI Taxonomy" id="2780091"/>
    <lineage>
        <taxon>Bacteria</taxon>
        <taxon>Pseudomonadati</taxon>
        <taxon>Pseudomonadota</taxon>
        <taxon>Gammaproteobacteria</taxon>
        <taxon>Lysobacterales</taxon>
        <taxon>Rhodanobacteraceae</taxon>
        <taxon>Luteibacter</taxon>
    </lineage>
</organism>
<dbReference type="PANTHER" id="PTHR32308">
    <property type="entry name" value="LYASE BETA SUBUNIT, PUTATIVE (AFU_ORTHOLOGUE AFUA_4G13030)-RELATED"/>
    <property type="match status" value="1"/>
</dbReference>
<reference evidence="5" key="1">
    <citation type="submission" date="2020-10" db="EMBL/GenBank/DDBJ databases">
        <title>Whole-genome sequence of Luteibacter sp. EIF3.</title>
        <authorList>
            <person name="Friedrich I."/>
            <person name="Hertel R."/>
            <person name="Daniel R."/>
        </authorList>
    </citation>
    <scope>NUCLEOTIDE SEQUENCE</scope>
    <source>
        <strain evidence="5">EIF3</strain>
    </source>
</reference>
<sequence>MRSKLFVPGGRPELFVKALASAADAVSFDLEDAVPPEAKSSARDAVAAFVGSAAMRDAAKLCIVRINAPDSPYFEDDLRAVVQPGLSLLNIPKLESADAVRAVVAALERAEALQRMAQPVGLLVNVETPRALAQAAAMASAHTRVAGLQLGLADLFEPYHVDRTDGAAVHAAMFAVKMAAASADVFAVDAAFAAVDDADGYRAEAIMARRLGFIGKTCIHPRQVALANAVFAPSPEELAVARRVVAAAADAARDGRGAFLLDGRMIDLPFVKRAQALLASHE</sequence>
<gene>
    <name evidence="5" type="ORF">IM816_06215</name>
</gene>
<evidence type="ECO:0000259" key="4">
    <source>
        <dbReference type="Pfam" id="PF03328"/>
    </source>
</evidence>
<dbReference type="InterPro" id="IPR011206">
    <property type="entry name" value="Citrate_lyase_beta/mcl1/mcl2"/>
</dbReference>
<dbReference type="SUPFAM" id="SSF51621">
    <property type="entry name" value="Phosphoenolpyruvate/pyruvate domain"/>
    <property type="match status" value="1"/>
</dbReference>
<keyword evidence="2" id="KW-0479">Metal-binding</keyword>
<dbReference type="GO" id="GO:0016829">
    <property type="term" value="F:lyase activity"/>
    <property type="evidence" value="ECO:0007669"/>
    <property type="project" value="UniProtKB-KW"/>
</dbReference>
<dbReference type="EMBL" id="CP063231">
    <property type="protein sequence ID" value="URL59686.1"/>
    <property type="molecule type" value="Genomic_DNA"/>
</dbReference>
<dbReference type="PANTHER" id="PTHR32308:SF10">
    <property type="entry name" value="CITRATE LYASE SUBUNIT BETA"/>
    <property type="match status" value="1"/>
</dbReference>
<evidence type="ECO:0000256" key="3">
    <source>
        <dbReference type="ARBA" id="ARBA00022842"/>
    </source>
</evidence>
<feature type="domain" description="HpcH/HpaI aldolase/citrate lyase" evidence="4">
    <location>
        <begin position="2"/>
        <end position="221"/>
    </location>
</feature>
<protein>
    <submittedName>
        <fullName evidence="5">HpcH/HpaI aldolase/citrate lyase family protein</fullName>
    </submittedName>
</protein>
<evidence type="ECO:0000313" key="6">
    <source>
        <dbReference type="Proteomes" id="UP001056681"/>
    </source>
</evidence>
<dbReference type="InterPro" id="IPR005000">
    <property type="entry name" value="Aldolase/citrate-lyase_domain"/>
</dbReference>
<evidence type="ECO:0000256" key="1">
    <source>
        <dbReference type="ARBA" id="ARBA00001946"/>
    </source>
</evidence>
<dbReference type="Proteomes" id="UP001056681">
    <property type="component" value="Chromosome"/>
</dbReference>
<accession>A0ABY4TAE4</accession>
<dbReference type="InterPro" id="IPR040442">
    <property type="entry name" value="Pyrv_kinase-like_dom_sf"/>
</dbReference>
<keyword evidence="6" id="KW-1185">Reference proteome</keyword>
<dbReference type="InterPro" id="IPR015813">
    <property type="entry name" value="Pyrv/PenolPyrv_kinase-like_dom"/>
</dbReference>
<name>A0ABY4TAE4_9GAMM</name>
<keyword evidence="3" id="KW-0460">Magnesium</keyword>
<dbReference type="Pfam" id="PF03328">
    <property type="entry name" value="HpcH_HpaI"/>
    <property type="match status" value="1"/>
</dbReference>